<reference evidence="1 2" key="1">
    <citation type="submission" date="2019-02" db="EMBL/GenBank/DDBJ databases">
        <title>Dyella amyloliquefaciens sp. nov., isolated from forest soil.</title>
        <authorList>
            <person name="Gao Z.-H."/>
            <person name="Qiu L.-H."/>
        </authorList>
    </citation>
    <scope>NUCLEOTIDE SEQUENCE [LARGE SCALE GENOMIC DNA]</scope>
    <source>
        <strain evidence="1 2">KACC 12747</strain>
    </source>
</reference>
<sequence length="300" mass="32520">MSAATSDRLLVLEATPPRLLSVSLDGDSMDVLVDGLGGTPDGIAIDYIGRHIYWTNMGEDWSRPDGFIERVDFNGANRMAVIPKGATFTAKQMQVDADAGLIYWCDREGMRVMRARLDGSDITVLVQTGSTDEERADERRHCVGIAIDRTGRRMFWTQKGPPNGGQGRILSAPLELPEGMSPAARTDITVVFDNLPEPIDLEWEEDSSTLYWTDRGDPPQGNTLNRCRFAGSSPGTPEILLSGLAEGIGLALDSARERAFVSDLGGNIRLAALDGPNQPRVIRSGLGPLTGIVLWRPATA</sequence>
<dbReference type="InterPro" id="IPR000033">
    <property type="entry name" value="LDLR_classB_rpt"/>
</dbReference>
<dbReference type="PANTHER" id="PTHR46513:SF44">
    <property type="entry name" value="LDL RECEPTOR RELATED PROTEIN 4"/>
    <property type="match status" value="1"/>
</dbReference>
<keyword evidence="2" id="KW-1185">Reference proteome</keyword>
<name>A0A4R0YUV0_9GAMM</name>
<protein>
    <submittedName>
        <fullName evidence="1">3-hydroxyacyl-CoA dehydrogenase</fullName>
    </submittedName>
</protein>
<dbReference type="SMART" id="SM00135">
    <property type="entry name" value="LY"/>
    <property type="match status" value="5"/>
</dbReference>
<proteinExistence type="predicted"/>
<dbReference type="SUPFAM" id="SSF63825">
    <property type="entry name" value="YWTD domain"/>
    <property type="match status" value="1"/>
</dbReference>
<dbReference type="AlphaFoldDB" id="A0A4R0YUV0"/>
<dbReference type="RefSeq" id="WP_131407773.1">
    <property type="nucleotide sequence ID" value="NZ_SJTG01000002.1"/>
</dbReference>
<organism evidence="1 2">
    <name type="scientific">Dyella soli</name>
    <dbReference type="NCBI Taxonomy" id="522319"/>
    <lineage>
        <taxon>Bacteria</taxon>
        <taxon>Pseudomonadati</taxon>
        <taxon>Pseudomonadota</taxon>
        <taxon>Gammaproteobacteria</taxon>
        <taxon>Lysobacterales</taxon>
        <taxon>Rhodanobacteraceae</taxon>
        <taxon>Dyella</taxon>
    </lineage>
</organism>
<gene>
    <name evidence="1" type="ORF">EZM97_14265</name>
</gene>
<dbReference type="PANTHER" id="PTHR46513">
    <property type="entry name" value="VITELLOGENIN RECEPTOR-LIKE PROTEIN-RELATED-RELATED"/>
    <property type="match status" value="1"/>
</dbReference>
<dbReference type="Gene3D" id="2.120.10.30">
    <property type="entry name" value="TolB, C-terminal domain"/>
    <property type="match status" value="2"/>
</dbReference>
<dbReference type="InterPro" id="IPR011042">
    <property type="entry name" value="6-blade_b-propeller_TolB-like"/>
</dbReference>
<evidence type="ECO:0000313" key="1">
    <source>
        <dbReference type="EMBL" id="TCI10090.1"/>
    </source>
</evidence>
<evidence type="ECO:0000313" key="2">
    <source>
        <dbReference type="Proteomes" id="UP000291822"/>
    </source>
</evidence>
<dbReference type="EMBL" id="SJTG01000002">
    <property type="protein sequence ID" value="TCI10090.1"/>
    <property type="molecule type" value="Genomic_DNA"/>
</dbReference>
<accession>A0A4R0YUV0</accession>
<dbReference type="Proteomes" id="UP000291822">
    <property type="component" value="Unassembled WGS sequence"/>
</dbReference>
<dbReference type="InterPro" id="IPR050778">
    <property type="entry name" value="Cueball_EGF_LRP_Nidogen"/>
</dbReference>
<comment type="caution">
    <text evidence="1">The sequence shown here is derived from an EMBL/GenBank/DDBJ whole genome shotgun (WGS) entry which is preliminary data.</text>
</comment>